<dbReference type="InterPro" id="IPR012944">
    <property type="entry name" value="SusD_RagB_dom"/>
</dbReference>
<keyword evidence="2" id="KW-0732">Signal</keyword>
<dbReference type="PROSITE" id="PS51257">
    <property type="entry name" value="PROKAR_LIPOPROTEIN"/>
    <property type="match status" value="1"/>
</dbReference>
<comment type="caution">
    <text evidence="6">The sequence shown here is derived from an EMBL/GenBank/DDBJ whole genome shotgun (WGS) entry which is preliminary data.</text>
</comment>
<reference evidence="6" key="1">
    <citation type="journal article" date="2012" name="PLoS ONE">
        <title>Gene sets for utilization of primary and secondary nutrition supplies in the distal gut of endangered iberian lynx.</title>
        <authorList>
            <person name="Alcaide M."/>
            <person name="Messina E."/>
            <person name="Richter M."/>
            <person name="Bargiela R."/>
            <person name="Peplies J."/>
            <person name="Huws S.A."/>
            <person name="Newbold C.J."/>
            <person name="Golyshin P.N."/>
            <person name="Simon M.A."/>
            <person name="Lopez G."/>
            <person name="Yakimov M.M."/>
            <person name="Ferrer M."/>
        </authorList>
    </citation>
    <scope>NUCLEOTIDE SEQUENCE</scope>
</reference>
<name>J9GUX8_9ZZZZ</name>
<comment type="subcellular location">
    <subcellularLocation>
        <location evidence="1">Cell outer membrane</location>
    </subcellularLocation>
</comment>
<organism evidence="6">
    <name type="scientific">gut metagenome</name>
    <dbReference type="NCBI Taxonomy" id="749906"/>
    <lineage>
        <taxon>unclassified sequences</taxon>
        <taxon>metagenomes</taxon>
        <taxon>organismal metagenomes</taxon>
    </lineage>
</organism>
<proteinExistence type="predicted"/>
<keyword evidence="4" id="KW-0998">Cell outer membrane</keyword>
<dbReference type="InterPro" id="IPR011990">
    <property type="entry name" value="TPR-like_helical_dom_sf"/>
</dbReference>
<evidence type="ECO:0000313" key="6">
    <source>
        <dbReference type="EMBL" id="EJX04300.1"/>
    </source>
</evidence>
<evidence type="ECO:0000256" key="3">
    <source>
        <dbReference type="ARBA" id="ARBA00023136"/>
    </source>
</evidence>
<evidence type="ECO:0000256" key="1">
    <source>
        <dbReference type="ARBA" id="ARBA00004442"/>
    </source>
</evidence>
<feature type="domain" description="RagB/SusD" evidence="5">
    <location>
        <begin position="268"/>
        <end position="651"/>
    </location>
</feature>
<gene>
    <name evidence="6" type="ORF">EVA_07594</name>
</gene>
<dbReference type="SUPFAM" id="SSF48452">
    <property type="entry name" value="TPR-like"/>
    <property type="match status" value="1"/>
</dbReference>
<dbReference type="AlphaFoldDB" id="J9GUX8"/>
<evidence type="ECO:0000256" key="2">
    <source>
        <dbReference type="ARBA" id="ARBA00022729"/>
    </source>
</evidence>
<accession>J9GUX8</accession>
<sequence length="651" mass="72713">MKNILKYSLISLSLLTFSSCMDTLDTHPTTVFPGEVVWGSKATVESFIYATYTDVIHNGYAGSGSSVGWEARTPNSVKCSQVGEGIDNVATELGLSSGNDWGCDKFGLLRRANLIITNVEASTVLSDAEKLELAAHGYLMRGMIFFDQARLMGRFVPVRQVFTIEAPEEVKIPMTANVSESYDIVIEDLNKAVKNLPTENLAGLPTRYAAGVLLSRAALQAYAYTKEDRYLDVAIEAANFVIDESGATLATNLTPDKSLWNETDSYNPEILWAYYREKQNTSVSAFDELMRTYPNISTDNVLNSLSPVPLKQANGQTFEGWAIFFPTQDLADQFLVTDEKTGKALPWYETSQYLANVDIKDPATVTAPGQLDAYNQASSTARRMPTPQDFQDTKAGYAPFKRYHELKAANDGRDLSDLMYKNRDKRFYTTMVHDKCTWMNEDIETNLGGNLSAGVRDKEDGGWYNTVTGYYWRKSNIEHPEPRAYHNSKVALHFNIARLGEAYLNKAEALLLKKDISGAVETLNKTRVAHGGIAPSEATSETAAWADYIRERNCEMANETGDIYFSYLRWGKYGGAANQGREPGGIIADLDRPAYKIEISRDRKKLLIGQVTLLNSAQRSFTDRRYLMPINQGFLNTREVYGIKDAQNEGW</sequence>
<evidence type="ECO:0000256" key="4">
    <source>
        <dbReference type="ARBA" id="ARBA00023237"/>
    </source>
</evidence>
<dbReference type="Gene3D" id="1.25.40.390">
    <property type="match status" value="1"/>
</dbReference>
<dbReference type="GO" id="GO:0009279">
    <property type="term" value="C:cell outer membrane"/>
    <property type="evidence" value="ECO:0007669"/>
    <property type="project" value="UniProtKB-SubCell"/>
</dbReference>
<dbReference type="EMBL" id="AMCI01001857">
    <property type="protein sequence ID" value="EJX04300.1"/>
    <property type="molecule type" value="Genomic_DNA"/>
</dbReference>
<keyword evidence="3" id="KW-0472">Membrane</keyword>
<dbReference type="Pfam" id="PF07980">
    <property type="entry name" value="SusD_RagB"/>
    <property type="match status" value="1"/>
</dbReference>
<evidence type="ECO:0000259" key="5">
    <source>
        <dbReference type="Pfam" id="PF07980"/>
    </source>
</evidence>
<protein>
    <submittedName>
        <fullName evidence="6">Protein containing RagB/SusD domain protein</fullName>
    </submittedName>
</protein>